<gene>
    <name evidence="2" type="ORF">M8332_00995</name>
</gene>
<feature type="transmembrane region" description="Helical" evidence="1">
    <location>
        <begin position="16"/>
        <end position="36"/>
    </location>
</feature>
<keyword evidence="1" id="KW-1133">Transmembrane helix</keyword>
<sequence>MSQSFFLTWALQTGKLTVFLSLILIGWPLLVGWLTAHLARRVQRTLVTNFSEHAQYWVGGLGVIIHELGHLLLALVFMHHISSLNLLNLSGNRDGSLGSVASSYNPRNWYQAVGNFFIGLAPMFSGIFVLGWLVKVLCHPNWSPIQAPAFINQAHPVTDYASFAWQTCLTWLSETAQAVLASAGWQQVVLILLIGMISTTTFSLSSADLTSSLQGAKTYLVLVMILSLIIMGIAIIRPQLTNQLDQLVLRSAAGWLVLLILISLCLVISWLEITLVAVLLKILQLK</sequence>
<evidence type="ECO:0000256" key="1">
    <source>
        <dbReference type="SAM" id="Phobius"/>
    </source>
</evidence>
<evidence type="ECO:0000313" key="3">
    <source>
        <dbReference type="Proteomes" id="UP001057532"/>
    </source>
</evidence>
<dbReference type="RefSeq" id="WP_252780320.1">
    <property type="nucleotide sequence ID" value="NZ_CP097478.1"/>
</dbReference>
<keyword evidence="1" id="KW-0472">Membrane</keyword>
<keyword evidence="1" id="KW-0812">Transmembrane</keyword>
<accession>A0ABY5C4V9</accession>
<feature type="transmembrane region" description="Helical" evidence="1">
    <location>
        <begin position="56"/>
        <end position="78"/>
    </location>
</feature>
<reference evidence="2" key="1">
    <citation type="submission" date="2022-05" db="EMBL/GenBank/DDBJ databases">
        <authorList>
            <person name="Oliphant S.A."/>
            <person name="Watson-Haigh N.S."/>
            <person name="Sumby K.M."/>
            <person name="Gardner J.M."/>
            <person name="Jiranek V."/>
        </authorList>
    </citation>
    <scope>NUCLEOTIDE SEQUENCE</scope>
    <source>
        <strain evidence="2">Ru20-1</strain>
    </source>
</reference>
<feature type="transmembrane region" description="Helical" evidence="1">
    <location>
        <begin position="252"/>
        <end position="280"/>
    </location>
</feature>
<keyword evidence="3" id="KW-1185">Reference proteome</keyword>
<dbReference type="EMBL" id="CP097478">
    <property type="protein sequence ID" value="USS93476.1"/>
    <property type="molecule type" value="Genomic_DNA"/>
</dbReference>
<proteinExistence type="predicted"/>
<feature type="transmembrane region" description="Helical" evidence="1">
    <location>
        <begin position="219"/>
        <end position="240"/>
    </location>
</feature>
<organism evidence="2 3">
    <name type="scientific">Fructilactobacillus ixorae</name>
    <dbReference type="NCBI Taxonomy" id="1750535"/>
    <lineage>
        <taxon>Bacteria</taxon>
        <taxon>Bacillati</taxon>
        <taxon>Bacillota</taxon>
        <taxon>Bacilli</taxon>
        <taxon>Lactobacillales</taxon>
        <taxon>Lactobacillaceae</taxon>
        <taxon>Fructilactobacillus</taxon>
    </lineage>
</organism>
<dbReference type="Proteomes" id="UP001057532">
    <property type="component" value="Chromosome"/>
</dbReference>
<name>A0ABY5C4V9_9LACO</name>
<protein>
    <recommendedName>
        <fullName evidence="4">Integral membrane protein</fullName>
    </recommendedName>
</protein>
<feature type="transmembrane region" description="Helical" evidence="1">
    <location>
        <begin position="188"/>
        <end position="207"/>
    </location>
</feature>
<evidence type="ECO:0000313" key="2">
    <source>
        <dbReference type="EMBL" id="USS93476.1"/>
    </source>
</evidence>
<evidence type="ECO:0008006" key="4">
    <source>
        <dbReference type="Google" id="ProtNLM"/>
    </source>
</evidence>
<feature type="transmembrane region" description="Helical" evidence="1">
    <location>
        <begin position="112"/>
        <end position="134"/>
    </location>
</feature>